<dbReference type="InterPro" id="IPR020846">
    <property type="entry name" value="MFS_dom"/>
</dbReference>
<feature type="transmembrane region" description="Helical" evidence="7">
    <location>
        <begin position="322"/>
        <end position="342"/>
    </location>
</feature>
<dbReference type="PANTHER" id="PTHR43791:SF85">
    <property type="entry name" value="TRANSPORTER, PUTATIVE (AFU_ORTHOLOGUE AFUA_6G00710)-RELATED"/>
    <property type="match status" value="1"/>
</dbReference>
<feature type="compositionally biased region" description="Polar residues" evidence="6">
    <location>
        <begin position="1"/>
        <end position="11"/>
    </location>
</feature>
<dbReference type="GO" id="GO:0022857">
    <property type="term" value="F:transmembrane transporter activity"/>
    <property type="evidence" value="ECO:0007669"/>
    <property type="project" value="InterPro"/>
</dbReference>
<feature type="transmembrane region" description="Helical" evidence="7">
    <location>
        <begin position="349"/>
        <end position="368"/>
    </location>
</feature>
<dbReference type="PROSITE" id="PS50850">
    <property type="entry name" value="MFS"/>
    <property type="match status" value="1"/>
</dbReference>
<evidence type="ECO:0000256" key="3">
    <source>
        <dbReference type="ARBA" id="ARBA00022692"/>
    </source>
</evidence>
<feature type="transmembrane region" description="Helical" evidence="7">
    <location>
        <begin position="214"/>
        <end position="236"/>
    </location>
</feature>
<dbReference type="EMBL" id="JAACJL010000057">
    <property type="protein sequence ID" value="KAF4611594.1"/>
    <property type="molecule type" value="Genomic_DNA"/>
</dbReference>
<keyword evidence="2" id="KW-0813">Transport</keyword>
<evidence type="ECO:0000256" key="7">
    <source>
        <dbReference type="SAM" id="Phobius"/>
    </source>
</evidence>
<evidence type="ECO:0000256" key="1">
    <source>
        <dbReference type="ARBA" id="ARBA00004141"/>
    </source>
</evidence>
<comment type="subcellular location">
    <subcellularLocation>
        <location evidence="1">Membrane</location>
        <topology evidence="1">Multi-pass membrane protein</topology>
    </subcellularLocation>
</comment>
<feature type="region of interest" description="Disordered" evidence="6">
    <location>
        <begin position="1"/>
        <end position="30"/>
    </location>
</feature>
<feature type="transmembrane region" description="Helical" evidence="7">
    <location>
        <begin position="285"/>
        <end position="310"/>
    </location>
</feature>
<keyword evidence="5 7" id="KW-0472">Membrane</keyword>
<name>A0A8H4VKV8_9AGAR</name>
<keyword evidence="10" id="KW-1185">Reference proteome</keyword>
<evidence type="ECO:0000256" key="4">
    <source>
        <dbReference type="ARBA" id="ARBA00022989"/>
    </source>
</evidence>
<evidence type="ECO:0000313" key="10">
    <source>
        <dbReference type="Proteomes" id="UP000521872"/>
    </source>
</evidence>
<dbReference type="FunFam" id="1.20.1250.20:FF:000034">
    <property type="entry name" value="MFS general substrate transporter"/>
    <property type="match status" value="1"/>
</dbReference>
<feature type="compositionally biased region" description="Low complexity" evidence="6">
    <location>
        <begin position="12"/>
        <end position="25"/>
    </location>
</feature>
<dbReference type="Proteomes" id="UP000521872">
    <property type="component" value="Unassembled WGS sequence"/>
</dbReference>
<dbReference type="PANTHER" id="PTHR43791">
    <property type="entry name" value="PERMEASE-RELATED"/>
    <property type="match status" value="1"/>
</dbReference>
<feature type="transmembrane region" description="Helical" evidence="7">
    <location>
        <begin position="146"/>
        <end position="169"/>
    </location>
</feature>
<comment type="caution">
    <text evidence="9">The sequence shown here is derived from an EMBL/GenBank/DDBJ whole genome shotgun (WGS) entry which is preliminary data.</text>
</comment>
<feature type="transmembrane region" description="Helical" evidence="7">
    <location>
        <begin position="374"/>
        <end position="397"/>
    </location>
</feature>
<feature type="transmembrane region" description="Helical" evidence="7">
    <location>
        <begin position="121"/>
        <end position="140"/>
    </location>
</feature>
<protein>
    <recommendedName>
        <fullName evidence="8">Major facilitator superfamily (MFS) profile domain-containing protein</fullName>
    </recommendedName>
</protein>
<dbReference type="FunFam" id="1.20.1250.20:FF:000013">
    <property type="entry name" value="MFS general substrate transporter"/>
    <property type="match status" value="1"/>
</dbReference>
<dbReference type="AlphaFoldDB" id="A0A8H4VKV8"/>
<gene>
    <name evidence="9" type="ORF">D9613_004060</name>
</gene>
<evidence type="ECO:0000313" key="9">
    <source>
        <dbReference type="EMBL" id="KAF4611594.1"/>
    </source>
</evidence>
<dbReference type="InterPro" id="IPR036259">
    <property type="entry name" value="MFS_trans_sf"/>
</dbReference>
<proteinExistence type="predicted"/>
<evidence type="ECO:0000259" key="8">
    <source>
        <dbReference type="PROSITE" id="PS50850"/>
    </source>
</evidence>
<dbReference type="SUPFAM" id="SSF103473">
    <property type="entry name" value="MFS general substrate transporter"/>
    <property type="match status" value="1"/>
</dbReference>
<feature type="transmembrane region" description="Helical" evidence="7">
    <location>
        <begin position="181"/>
        <end position="202"/>
    </location>
</feature>
<reference evidence="9 10" key="1">
    <citation type="submission" date="2019-12" db="EMBL/GenBank/DDBJ databases">
        <authorList>
            <person name="Floudas D."/>
            <person name="Bentzer J."/>
            <person name="Ahren D."/>
            <person name="Johansson T."/>
            <person name="Persson P."/>
            <person name="Tunlid A."/>
        </authorList>
    </citation>
    <scope>NUCLEOTIDE SEQUENCE [LARGE SCALE GENOMIC DNA]</scope>
    <source>
        <strain evidence="9 10">CBS 102.39</strain>
    </source>
</reference>
<dbReference type="InterPro" id="IPR011701">
    <property type="entry name" value="MFS"/>
</dbReference>
<feature type="transmembrane region" description="Helical" evidence="7">
    <location>
        <begin position="51"/>
        <end position="68"/>
    </location>
</feature>
<feature type="transmembrane region" description="Helical" evidence="7">
    <location>
        <begin position="442"/>
        <end position="462"/>
    </location>
</feature>
<accession>A0A8H4VKV8</accession>
<dbReference type="Gene3D" id="1.20.1250.20">
    <property type="entry name" value="MFS general substrate transporter like domains"/>
    <property type="match status" value="2"/>
</dbReference>
<sequence length="507" mass="56015">MSAPSNGNETQAAAANAPSSPSTSSIHKSDIEKHSLESIDQAEVDKAVKKMDLVIMPIMTMFYLLSFLDRTNIGNARVAGLQKGLGLTDHQYQICVTVTYIPYILSELPSNLLLRKIGPNWAMPTILTLWGIIVTFQGFVTSFHGLIAVRFFIGLVEGPMFPGIVLYLSGFYTRTQISVRVAFFFSAASLSGAFSGLLAAAISNMHGVGGKQAWSWIFILEGLFSVLMGVISFFLVPATPRHSKFLTESQKNLIMAQLERDRPFVNPVDTFSFKHIRHAFTSPHVFFMFVVFFVGGTNLFGLALFSPSIINQLGFSPNHSQLLSVGPFGAAFCMTLFIAYVSDRYRTRAIPLFSLSIVGIIGYSMYLGTHNKHVAYASIYFMAMGIYGTVPVVAAWISNNSEPYYTRASAIAICFMATNLGGILSTWSYPTKEGPRFKKTNTMNLIFMIVTGLLAIANYVVLRYKNNKKAENRAKVLAPYITEKEPDGGVTAWVELGDRHPDFRYAL</sequence>
<evidence type="ECO:0000256" key="5">
    <source>
        <dbReference type="ARBA" id="ARBA00023136"/>
    </source>
</evidence>
<evidence type="ECO:0000256" key="6">
    <source>
        <dbReference type="SAM" id="MobiDB-lite"/>
    </source>
</evidence>
<dbReference type="GO" id="GO:0016020">
    <property type="term" value="C:membrane"/>
    <property type="evidence" value="ECO:0007669"/>
    <property type="project" value="UniProtKB-SubCell"/>
</dbReference>
<feature type="transmembrane region" description="Helical" evidence="7">
    <location>
        <begin position="409"/>
        <end position="430"/>
    </location>
</feature>
<organism evidence="9 10">
    <name type="scientific">Agrocybe pediades</name>
    <dbReference type="NCBI Taxonomy" id="84607"/>
    <lineage>
        <taxon>Eukaryota</taxon>
        <taxon>Fungi</taxon>
        <taxon>Dikarya</taxon>
        <taxon>Basidiomycota</taxon>
        <taxon>Agaricomycotina</taxon>
        <taxon>Agaricomycetes</taxon>
        <taxon>Agaricomycetidae</taxon>
        <taxon>Agaricales</taxon>
        <taxon>Agaricineae</taxon>
        <taxon>Strophariaceae</taxon>
        <taxon>Agrocybe</taxon>
    </lineage>
</organism>
<evidence type="ECO:0000256" key="2">
    <source>
        <dbReference type="ARBA" id="ARBA00022448"/>
    </source>
</evidence>
<keyword evidence="3 7" id="KW-0812">Transmembrane</keyword>
<dbReference type="Pfam" id="PF07690">
    <property type="entry name" value="MFS_1"/>
    <property type="match status" value="1"/>
</dbReference>
<keyword evidence="4 7" id="KW-1133">Transmembrane helix</keyword>
<feature type="domain" description="Major facilitator superfamily (MFS) profile" evidence="8">
    <location>
        <begin position="55"/>
        <end position="469"/>
    </location>
</feature>